<dbReference type="PANTHER" id="PTHR40257:SF1">
    <property type="entry name" value="DUF1330 DOMAIN-CONTAINING PROTEIN"/>
    <property type="match status" value="1"/>
</dbReference>
<sequence length="147" mass="16941">MEKHLSANPESGKKFYQNFHDKGEIVMLNLLKFHEKADYTNLEQLQPNKEISGEEAYLLYMEKTLPELKKAGSRILYYGKSKDFLIGPEAEKWDAILLVEHESVVKFMEFAQNKDYLKNAGHRTAGLEDSRLLPSTEINLTPNIIHS</sequence>
<dbReference type="OrthoDB" id="8909581at2"/>
<gene>
    <name evidence="1" type="ORF">SAMN03080594_103144</name>
</gene>
<dbReference type="InterPro" id="IPR011008">
    <property type="entry name" value="Dimeric_a/b-barrel"/>
</dbReference>
<keyword evidence="2" id="KW-1185">Reference proteome</keyword>
<reference evidence="2" key="1">
    <citation type="submission" date="2016-11" db="EMBL/GenBank/DDBJ databases">
        <authorList>
            <person name="Varghese N."/>
            <person name="Submissions S."/>
        </authorList>
    </citation>
    <scope>NUCLEOTIDE SEQUENCE [LARGE SCALE GENOMIC DNA]</scope>
    <source>
        <strain evidence="2">DSM 17539</strain>
    </source>
</reference>
<proteinExistence type="predicted"/>
<accession>A0A1M5A9G3</accession>
<dbReference type="EMBL" id="FQUX01000003">
    <property type="protein sequence ID" value="SHF26727.1"/>
    <property type="molecule type" value="Genomic_DNA"/>
</dbReference>
<dbReference type="SUPFAM" id="SSF54909">
    <property type="entry name" value="Dimeric alpha+beta barrel"/>
    <property type="match status" value="1"/>
</dbReference>
<name>A0A1M5A9G3_9FLAO</name>
<organism evidence="1 2">
    <name type="scientific">Arenibacter palladensis</name>
    <dbReference type="NCBI Taxonomy" id="237373"/>
    <lineage>
        <taxon>Bacteria</taxon>
        <taxon>Pseudomonadati</taxon>
        <taxon>Bacteroidota</taxon>
        <taxon>Flavobacteriia</taxon>
        <taxon>Flavobacteriales</taxon>
        <taxon>Flavobacteriaceae</taxon>
        <taxon>Arenibacter</taxon>
    </lineage>
</organism>
<dbReference type="PANTHER" id="PTHR40257">
    <property type="match status" value="1"/>
</dbReference>
<dbReference type="RefSeq" id="WP_072861769.1">
    <property type="nucleotide sequence ID" value="NZ_FQUX01000003.1"/>
</dbReference>
<dbReference type="Gene3D" id="3.30.70.100">
    <property type="match status" value="1"/>
</dbReference>
<protein>
    <recommendedName>
        <fullName evidence="3">DUF1330 domain-containing protein</fullName>
    </recommendedName>
</protein>
<dbReference type="Proteomes" id="UP000184406">
    <property type="component" value="Unassembled WGS sequence"/>
</dbReference>
<evidence type="ECO:0000313" key="2">
    <source>
        <dbReference type="Proteomes" id="UP000184406"/>
    </source>
</evidence>
<evidence type="ECO:0008006" key="3">
    <source>
        <dbReference type="Google" id="ProtNLM"/>
    </source>
</evidence>
<dbReference type="AlphaFoldDB" id="A0A1M5A9G3"/>
<evidence type="ECO:0000313" key="1">
    <source>
        <dbReference type="EMBL" id="SHF26727.1"/>
    </source>
</evidence>